<evidence type="ECO:0000313" key="2">
    <source>
        <dbReference type="Proteomes" id="UP000694406"/>
    </source>
</evidence>
<dbReference type="GeneTree" id="ENSGT00940000154902"/>
<evidence type="ECO:0000313" key="1">
    <source>
        <dbReference type="Ensembl" id="ENSLLTP00000006734.1"/>
    </source>
</evidence>
<keyword evidence="2" id="KW-1185">Reference proteome</keyword>
<dbReference type="Ensembl" id="ENSLLTT00000006996.1">
    <property type="protein sequence ID" value="ENSLLTP00000006734.1"/>
    <property type="gene ID" value="ENSLLTG00000005142.1"/>
</dbReference>
<name>A0A8C5RS07_LATLA</name>
<protein>
    <submittedName>
        <fullName evidence="1">Uncharacterized protein</fullName>
    </submittedName>
</protein>
<reference evidence="1" key="2">
    <citation type="submission" date="2025-09" db="UniProtKB">
        <authorList>
            <consortium name="Ensembl"/>
        </authorList>
    </citation>
    <scope>IDENTIFICATION</scope>
</reference>
<accession>A0A8C5RS07</accession>
<sequence>INGIACLQKLWVLQHWKSSRGDWISIVWDGIRSPALRDQIVSATIYFDNVHSGEVSELLKNVGHHTVGLRLQRKGDRSPLPGQSGSYDMFPPRSPEVVLVSKCEKRDRTAICLKWNRVSCLREGTGQEDLQGPLQLLSFCYCSHSIISESIRDLV</sequence>
<proteinExistence type="predicted"/>
<organism evidence="1 2">
    <name type="scientific">Laticauda laticaudata</name>
    <name type="common">Blue-ringed sea krait</name>
    <name type="synonym">Blue-lipped sea krait</name>
    <dbReference type="NCBI Taxonomy" id="8630"/>
    <lineage>
        <taxon>Eukaryota</taxon>
        <taxon>Metazoa</taxon>
        <taxon>Chordata</taxon>
        <taxon>Craniata</taxon>
        <taxon>Vertebrata</taxon>
        <taxon>Euteleostomi</taxon>
        <taxon>Lepidosauria</taxon>
        <taxon>Squamata</taxon>
        <taxon>Bifurcata</taxon>
        <taxon>Unidentata</taxon>
        <taxon>Episquamata</taxon>
        <taxon>Toxicofera</taxon>
        <taxon>Serpentes</taxon>
        <taxon>Colubroidea</taxon>
        <taxon>Elapidae</taxon>
        <taxon>Laticaudinae</taxon>
        <taxon>Laticauda</taxon>
    </lineage>
</organism>
<dbReference type="Proteomes" id="UP000694406">
    <property type="component" value="Unplaced"/>
</dbReference>
<dbReference type="AlphaFoldDB" id="A0A8C5RS07"/>
<reference evidence="1" key="1">
    <citation type="submission" date="2025-08" db="UniProtKB">
        <authorList>
            <consortium name="Ensembl"/>
        </authorList>
    </citation>
    <scope>IDENTIFICATION</scope>
</reference>